<evidence type="ECO:0000256" key="2">
    <source>
        <dbReference type="ARBA" id="ARBA00022729"/>
    </source>
</evidence>
<dbReference type="SUPFAM" id="SSF111384">
    <property type="entry name" value="OmpH-like"/>
    <property type="match status" value="1"/>
</dbReference>
<evidence type="ECO:0000256" key="1">
    <source>
        <dbReference type="ARBA" id="ARBA00009091"/>
    </source>
</evidence>
<proteinExistence type="inferred from homology"/>
<evidence type="ECO:0000313" key="3">
    <source>
        <dbReference type="EMBL" id="MFC5190981.1"/>
    </source>
</evidence>
<comment type="caution">
    <text evidence="3">The sequence shown here is derived from an EMBL/GenBank/DDBJ whole genome shotgun (WGS) entry which is preliminary data.</text>
</comment>
<evidence type="ECO:0000313" key="4">
    <source>
        <dbReference type="Proteomes" id="UP001596163"/>
    </source>
</evidence>
<gene>
    <name evidence="3" type="ORF">ACFPIK_04330</name>
</gene>
<dbReference type="Gene3D" id="3.30.910.20">
    <property type="entry name" value="Skp domain"/>
    <property type="match status" value="1"/>
</dbReference>
<dbReference type="InterPro" id="IPR024930">
    <property type="entry name" value="Skp_dom_sf"/>
</dbReference>
<name>A0ABW0BTQ4_9BACT</name>
<dbReference type="PANTHER" id="PTHR35089:SF1">
    <property type="entry name" value="CHAPERONE PROTEIN SKP"/>
    <property type="match status" value="1"/>
</dbReference>
<reference evidence="4" key="1">
    <citation type="journal article" date="2019" name="Int. J. Syst. Evol. Microbiol.">
        <title>The Global Catalogue of Microorganisms (GCM) 10K type strain sequencing project: providing services to taxonomists for standard genome sequencing and annotation.</title>
        <authorList>
            <consortium name="The Broad Institute Genomics Platform"/>
            <consortium name="The Broad Institute Genome Sequencing Center for Infectious Disease"/>
            <person name="Wu L."/>
            <person name="Ma J."/>
        </authorList>
    </citation>
    <scope>NUCLEOTIDE SEQUENCE [LARGE SCALE GENOMIC DNA]</scope>
    <source>
        <strain evidence="4">CGMCC 1.7030</strain>
    </source>
</reference>
<accession>A0ABW0BTQ4</accession>
<keyword evidence="4" id="KW-1185">Reference proteome</keyword>
<organism evidence="3 4">
    <name type="scientific">Algoriphagus aquatilis</name>
    <dbReference type="NCBI Taxonomy" id="490186"/>
    <lineage>
        <taxon>Bacteria</taxon>
        <taxon>Pseudomonadati</taxon>
        <taxon>Bacteroidota</taxon>
        <taxon>Cytophagia</taxon>
        <taxon>Cytophagales</taxon>
        <taxon>Cyclobacteriaceae</taxon>
        <taxon>Algoriphagus</taxon>
    </lineage>
</organism>
<dbReference type="InterPro" id="IPR005632">
    <property type="entry name" value="Chaperone_Skp"/>
</dbReference>
<dbReference type="RefSeq" id="WP_377912584.1">
    <property type="nucleotide sequence ID" value="NZ_JBHSKS010000002.1"/>
</dbReference>
<comment type="similarity">
    <text evidence="1">Belongs to the Skp family.</text>
</comment>
<dbReference type="PROSITE" id="PS51257">
    <property type="entry name" value="PROKAR_LIPOPROTEIN"/>
    <property type="match status" value="1"/>
</dbReference>
<protein>
    <submittedName>
        <fullName evidence="3">OmpH family outer membrane protein</fullName>
    </submittedName>
</protein>
<keyword evidence="2" id="KW-0732">Signal</keyword>
<sequence>MKKGLKFIGVLGLASVLFYSCGQKTESVASDSTSEERVAAGDMKVAFVYTDSVINKYEFFKKKSEEITEKGKKFDADLQSRARGFEQEVATFQQTGGNMTQNQIRAKQDELVQKEQNLMTYRNNLMQELSVDEQKLLNDVYEQVQTYMQEYAKENGIDIILSYTRGGAMWYATDAIDVTQSVIEGLNKKYNANPNAVTAPAAADSTAKK</sequence>
<dbReference type="EMBL" id="JBHSKS010000002">
    <property type="protein sequence ID" value="MFC5190981.1"/>
    <property type="molecule type" value="Genomic_DNA"/>
</dbReference>
<dbReference type="PANTHER" id="PTHR35089">
    <property type="entry name" value="CHAPERONE PROTEIN SKP"/>
    <property type="match status" value="1"/>
</dbReference>
<dbReference type="Pfam" id="PF03938">
    <property type="entry name" value="OmpH"/>
    <property type="match status" value="1"/>
</dbReference>
<dbReference type="Proteomes" id="UP001596163">
    <property type="component" value="Unassembled WGS sequence"/>
</dbReference>
<dbReference type="SMART" id="SM00935">
    <property type="entry name" value="OmpH"/>
    <property type="match status" value="1"/>
</dbReference>